<evidence type="ECO:0000313" key="3">
    <source>
        <dbReference type="Proteomes" id="UP000051845"/>
    </source>
</evidence>
<feature type="signal peptide" evidence="1">
    <location>
        <begin position="1"/>
        <end position="32"/>
    </location>
</feature>
<organism evidence="2 3">
    <name type="scientific">Secundilactobacillus collinoides DSM 20515 = JCM 1123</name>
    <dbReference type="NCBI Taxonomy" id="1423733"/>
    <lineage>
        <taxon>Bacteria</taxon>
        <taxon>Bacillati</taxon>
        <taxon>Bacillota</taxon>
        <taxon>Bacilli</taxon>
        <taxon>Lactobacillales</taxon>
        <taxon>Lactobacillaceae</taxon>
        <taxon>Secundilactobacillus</taxon>
    </lineage>
</organism>
<name>A0A0R2B9R2_SECCO</name>
<evidence type="ECO:0000313" key="2">
    <source>
        <dbReference type="EMBL" id="KRM75895.1"/>
    </source>
</evidence>
<keyword evidence="1" id="KW-0732">Signal</keyword>
<evidence type="ECO:0000256" key="1">
    <source>
        <dbReference type="SAM" id="SignalP"/>
    </source>
</evidence>
<dbReference type="Proteomes" id="UP000051845">
    <property type="component" value="Unassembled WGS sequence"/>
</dbReference>
<proteinExistence type="predicted"/>
<gene>
    <name evidence="2" type="ORF">FC82_GL002049</name>
</gene>
<sequence length="212" mass="23929">MSHSIGRKIRIIAVMVALFGIGLVTNSVSAHAAYFNYYQNNQPKKLHKTYTSKKSYSVKKTFTFNTNYKLKVNNVYLYQVSKKHSNYPTWAKITGTAYNNTDNGYYRFGAISAFDGIVTNYVGELYPVSSTVPNHFAFSQTTSLSPKMFNIKSNGTYTDFLGPHKSEKFELLLHSKKTVTKQGETSLRVNTICINSTGNYNSGYAWVNVNLK</sequence>
<accession>A0A0R2B9R2</accession>
<dbReference type="EMBL" id="AYYR01000043">
    <property type="protein sequence ID" value="KRM75895.1"/>
    <property type="molecule type" value="Genomic_DNA"/>
</dbReference>
<dbReference type="PATRIC" id="fig|1423733.4.peg.2153"/>
<evidence type="ECO:0008006" key="4">
    <source>
        <dbReference type="Google" id="ProtNLM"/>
    </source>
</evidence>
<protein>
    <recommendedName>
        <fullName evidence="4">Extracellular protein</fullName>
    </recommendedName>
</protein>
<reference evidence="2 3" key="1">
    <citation type="journal article" date="2015" name="Genome Announc.">
        <title>Expanding the biotechnology potential of lactobacilli through comparative genomics of 213 strains and associated genera.</title>
        <authorList>
            <person name="Sun Z."/>
            <person name="Harris H.M."/>
            <person name="McCann A."/>
            <person name="Guo C."/>
            <person name="Argimon S."/>
            <person name="Zhang W."/>
            <person name="Yang X."/>
            <person name="Jeffery I.B."/>
            <person name="Cooney J.C."/>
            <person name="Kagawa T.F."/>
            <person name="Liu W."/>
            <person name="Song Y."/>
            <person name="Salvetti E."/>
            <person name="Wrobel A."/>
            <person name="Rasinkangas P."/>
            <person name="Parkhill J."/>
            <person name="Rea M.C."/>
            <person name="O'Sullivan O."/>
            <person name="Ritari J."/>
            <person name="Douillard F.P."/>
            <person name="Paul Ross R."/>
            <person name="Yang R."/>
            <person name="Briner A.E."/>
            <person name="Felis G.E."/>
            <person name="de Vos W.M."/>
            <person name="Barrangou R."/>
            <person name="Klaenhammer T.R."/>
            <person name="Caufield P.W."/>
            <person name="Cui Y."/>
            <person name="Zhang H."/>
            <person name="O'Toole P.W."/>
        </authorList>
    </citation>
    <scope>NUCLEOTIDE SEQUENCE [LARGE SCALE GENOMIC DNA]</scope>
    <source>
        <strain evidence="2 3">DSM 20515</strain>
    </source>
</reference>
<comment type="caution">
    <text evidence="2">The sequence shown here is derived from an EMBL/GenBank/DDBJ whole genome shotgun (WGS) entry which is preliminary data.</text>
</comment>
<dbReference type="AlphaFoldDB" id="A0A0R2B9R2"/>
<feature type="chain" id="PRO_5006415255" description="Extracellular protein" evidence="1">
    <location>
        <begin position="33"/>
        <end position="212"/>
    </location>
</feature>
<dbReference type="RefSeq" id="WP_056996673.1">
    <property type="nucleotide sequence ID" value="NZ_AYYR01000043.1"/>
</dbReference>